<dbReference type="InterPro" id="IPR010921">
    <property type="entry name" value="Trp_repressor/repl_initiator"/>
</dbReference>
<sequence length="497" mass="53660">MGLNNSVSNARTQQRGVMQGVPAVSEVWRDVRARLRQEYGDVIYVSEIARLRVAEDANGSIQIICANDFGRAWVEDNLGARLRALWTTFDAGPRDIVICCEGVPAARAGAREERRVPANGAGAVRPAAPVATAPVRDALAGSAASAALGVPERASRSDGRFTFNTFMVGSANAMASTAAKAIAGASAPPFNPAFFHGGYGVGKTHLLNAIAHAVSLGESGRKVLYLTAEEFLNGFQSALRARDVQPFKDQVRTCDVLLIDDVHFIAGKPSTESEFLHTIAALIAENRQVVLASHCAPAELGVGDERLRSLLRGGFACELFGPDLDLRRKIVDCKVAQARSHCPDLDVPEQVRDFLAARVTSSARELEGVLNNVIVRTAYMERPVTIEAVEEVLGDLPVKAEKRVTVDEIQKAVAAYFSITPSDINSKRRTQSVVRPRHIAMYLAKTMTTRSLPDIGRRFGGRDHSTVIHAVTKITAQLGADPLLAEDVEAIRKRLRG</sequence>
<dbReference type="InterPro" id="IPR038454">
    <property type="entry name" value="DnaA_N_sf"/>
</dbReference>
<comment type="subcellular location">
    <subcellularLocation>
        <location evidence="8">Cytoplasm</location>
    </subcellularLocation>
</comment>
<evidence type="ECO:0000256" key="7">
    <source>
        <dbReference type="ARBA" id="ARBA00023125"/>
    </source>
</evidence>
<dbReference type="Gene3D" id="3.30.300.180">
    <property type="match status" value="1"/>
</dbReference>
<dbReference type="InterPro" id="IPR013317">
    <property type="entry name" value="DnaA_dom"/>
</dbReference>
<dbReference type="Gene3D" id="3.40.50.300">
    <property type="entry name" value="P-loop containing nucleotide triphosphate hydrolases"/>
    <property type="match status" value="1"/>
</dbReference>
<dbReference type="InterPro" id="IPR024633">
    <property type="entry name" value="DnaA_N_dom"/>
</dbReference>
<dbReference type="Proteomes" id="UP000648722">
    <property type="component" value="Unassembled WGS sequence"/>
</dbReference>
<dbReference type="InterPro" id="IPR001957">
    <property type="entry name" value="Chromosome_initiator_DnaA"/>
</dbReference>
<evidence type="ECO:0000256" key="3">
    <source>
        <dbReference type="ARBA" id="ARBA00022705"/>
    </source>
</evidence>
<comment type="domain">
    <text evidence="8">Domain I is involved in oligomerization and binding regulators, domain II is flexibile and of varying length in different bacteria, domain III forms the AAA+ region, while domain IV binds dsDNA.</text>
</comment>
<feature type="domain" description="Chromosomal replication initiator DnaA C-terminal" evidence="13">
    <location>
        <begin position="405"/>
        <end position="474"/>
    </location>
</feature>
<dbReference type="SMART" id="SM00760">
    <property type="entry name" value="Bac_DnaA_C"/>
    <property type="match status" value="1"/>
</dbReference>
<dbReference type="SUPFAM" id="SSF52540">
    <property type="entry name" value="P-loop containing nucleoside triphosphate hydrolases"/>
    <property type="match status" value="1"/>
</dbReference>
<keyword evidence="15" id="KW-1185">Reference proteome</keyword>
<dbReference type="NCBIfam" id="TIGR00362">
    <property type="entry name" value="DnaA"/>
    <property type="match status" value="1"/>
</dbReference>
<dbReference type="Gene3D" id="1.10.8.60">
    <property type="match status" value="1"/>
</dbReference>
<feature type="binding site" evidence="8">
    <location>
        <position position="204"/>
    </location>
    <ligand>
        <name>ATP</name>
        <dbReference type="ChEBI" id="CHEBI:30616"/>
    </ligand>
</feature>
<proteinExistence type="inferred from homology"/>
<comment type="caution">
    <text evidence="14">The sequence shown here is derived from an EMBL/GenBank/DDBJ whole genome shotgun (WGS) entry which is preliminary data.</text>
</comment>
<dbReference type="Pfam" id="PF11638">
    <property type="entry name" value="DnaA_N"/>
    <property type="match status" value="1"/>
</dbReference>
<comment type="similarity">
    <text evidence="1 8 11">Belongs to the DnaA family.</text>
</comment>
<evidence type="ECO:0000256" key="6">
    <source>
        <dbReference type="ARBA" id="ARBA00023121"/>
    </source>
</evidence>
<keyword evidence="6 8" id="KW-0446">Lipid-binding</keyword>
<dbReference type="InterPro" id="IPR013159">
    <property type="entry name" value="DnaA_C"/>
</dbReference>
<dbReference type="PROSITE" id="PS01008">
    <property type="entry name" value="DNAA"/>
    <property type="match status" value="1"/>
</dbReference>
<dbReference type="PANTHER" id="PTHR30050:SF2">
    <property type="entry name" value="CHROMOSOMAL REPLICATION INITIATOR PROTEIN DNAA"/>
    <property type="match status" value="1"/>
</dbReference>
<feature type="binding site" evidence="8">
    <location>
        <position position="203"/>
    </location>
    <ligand>
        <name>ATP</name>
        <dbReference type="ChEBI" id="CHEBI:30616"/>
    </ligand>
</feature>
<keyword evidence="3 8" id="KW-0235">DNA replication</keyword>
<protein>
    <recommendedName>
        <fullName evidence="8 9">Chromosomal replication initiator protein DnaA</fullName>
    </recommendedName>
</protein>
<dbReference type="InterPro" id="IPR018312">
    <property type="entry name" value="Chromosome_initiator_DnaA_CS"/>
</dbReference>
<dbReference type="EMBL" id="BMFS01000005">
    <property type="protein sequence ID" value="GGG99165.1"/>
    <property type="molecule type" value="Genomic_DNA"/>
</dbReference>
<dbReference type="InterPro" id="IPR020591">
    <property type="entry name" value="Chromosome_initiator_DnaA-like"/>
</dbReference>
<keyword evidence="2 8" id="KW-0963">Cytoplasm</keyword>
<evidence type="ECO:0000256" key="1">
    <source>
        <dbReference type="ARBA" id="ARBA00006583"/>
    </source>
</evidence>
<comment type="caution">
    <text evidence="8">Lacks conserved residue(s) required for the propagation of feature annotation.</text>
</comment>
<evidence type="ECO:0000256" key="10">
    <source>
        <dbReference type="RuleBase" id="RU000577"/>
    </source>
</evidence>
<keyword evidence="5 8" id="KW-0067">ATP-binding</keyword>
<dbReference type="Gene3D" id="1.10.1750.10">
    <property type="match status" value="1"/>
</dbReference>
<evidence type="ECO:0000256" key="2">
    <source>
        <dbReference type="ARBA" id="ARBA00022490"/>
    </source>
</evidence>
<accession>A0ABQ1XP39</accession>
<feature type="region of interest" description="Domain IV, binds dsDNA" evidence="8">
    <location>
        <begin position="378"/>
        <end position="497"/>
    </location>
</feature>
<comment type="function">
    <text evidence="8 10">Plays an essential role in the initiation and regulation of chromosomal replication. ATP-DnaA binds to the origin of replication (oriC) to initiate formation of the DNA replication initiation complex once per cell cycle. Binds the DnaA box (a 9 base pair repeat at the origin) and separates the double-stranded (ds)DNA. Forms a right-handed helical filament on oriC DNA; dsDNA binds to the exterior of the filament while single-stranded (ss)DNA is stabiized in the filament's interior. The ATP-DnaA-oriC complex binds and stabilizes one strand of the AT-rich DNA unwinding element (DUE), permitting loading of DNA polymerase. After initiation quickly degrades to an ADP-DnaA complex that is not apt for DNA replication. Binds acidic phospholipids.</text>
</comment>
<gene>
    <name evidence="8 14" type="primary">dnaA</name>
    <name evidence="14" type="ORF">GCM10007420_13710</name>
</gene>
<evidence type="ECO:0000313" key="15">
    <source>
        <dbReference type="Proteomes" id="UP000648722"/>
    </source>
</evidence>
<evidence type="ECO:0000259" key="13">
    <source>
        <dbReference type="SMART" id="SM00760"/>
    </source>
</evidence>
<dbReference type="CDD" id="cd06571">
    <property type="entry name" value="Bac_DnaA_C"/>
    <property type="match status" value="1"/>
</dbReference>
<reference evidence="15" key="1">
    <citation type="journal article" date="2019" name="Int. J. Syst. Evol. Microbiol.">
        <title>The Global Catalogue of Microorganisms (GCM) 10K type strain sequencing project: providing services to taxonomists for standard genome sequencing and annotation.</title>
        <authorList>
            <consortium name="The Broad Institute Genomics Platform"/>
            <consortium name="The Broad Institute Genome Sequencing Center for Infectious Disease"/>
            <person name="Wu L."/>
            <person name="Ma J."/>
        </authorList>
    </citation>
    <scope>NUCLEOTIDE SEQUENCE [LARGE SCALE GENOMIC DNA]</scope>
    <source>
        <strain evidence="15">CGMCC 1.12766</strain>
    </source>
</reference>
<dbReference type="Pfam" id="PF00308">
    <property type="entry name" value="Bac_DnaA"/>
    <property type="match status" value="1"/>
</dbReference>
<feature type="region of interest" description="Domain I, interacts with DnaA modulators" evidence="8">
    <location>
        <begin position="1"/>
        <end position="128"/>
    </location>
</feature>
<dbReference type="InterPro" id="IPR003593">
    <property type="entry name" value="AAA+_ATPase"/>
</dbReference>
<keyword evidence="7 8" id="KW-0238">DNA-binding</keyword>
<feature type="binding site" evidence="8">
    <location>
        <position position="202"/>
    </location>
    <ligand>
        <name>ATP</name>
        <dbReference type="ChEBI" id="CHEBI:30616"/>
    </ligand>
</feature>
<dbReference type="PANTHER" id="PTHR30050">
    <property type="entry name" value="CHROMOSOMAL REPLICATION INITIATOR PROTEIN DNAA"/>
    <property type="match status" value="1"/>
</dbReference>
<organism evidence="14 15">
    <name type="scientific">Glycocaulis albus</name>
    <dbReference type="NCBI Taxonomy" id="1382801"/>
    <lineage>
        <taxon>Bacteria</taxon>
        <taxon>Pseudomonadati</taxon>
        <taxon>Pseudomonadota</taxon>
        <taxon>Alphaproteobacteria</taxon>
        <taxon>Maricaulales</taxon>
        <taxon>Maricaulaceae</taxon>
        <taxon>Glycocaulis</taxon>
    </lineage>
</organism>
<evidence type="ECO:0000256" key="11">
    <source>
        <dbReference type="RuleBase" id="RU004227"/>
    </source>
</evidence>
<dbReference type="CDD" id="cd00009">
    <property type="entry name" value="AAA"/>
    <property type="match status" value="1"/>
</dbReference>
<dbReference type="SMART" id="SM00382">
    <property type="entry name" value="AAA"/>
    <property type="match status" value="1"/>
</dbReference>
<evidence type="ECO:0000256" key="4">
    <source>
        <dbReference type="ARBA" id="ARBA00022741"/>
    </source>
</evidence>
<evidence type="ECO:0000256" key="9">
    <source>
        <dbReference type="NCBIfam" id="TIGR00362"/>
    </source>
</evidence>
<comment type="subunit">
    <text evidence="8">Oligomerizes as a right-handed, spiral filament on DNA at oriC.</text>
</comment>
<dbReference type="PRINTS" id="PR00051">
    <property type="entry name" value="DNAA"/>
</dbReference>
<dbReference type="HAMAP" id="MF_00377">
    <property type="entry name" value="DnaA_bact"/>
    <property type="match status" value="1"/>
</dbReference>
<evidence type="ECO:0000256" key="8">
    <source>
        <dbReference type="HAMAP-Rule" id="MF_00377"/>
    </source>
</evidence>
<evidence type="ECO:0000259" key="12">
    <source>
        <dbReference type="SMART" id="SM00382"/>
    </source>
</evidence>
<dbReference type="InterPro" id="IPR027417">
    <property type="entry name" value="P-loop_NTPase"/>
</dbReference>
<dbReference type="Pfam" id="PF08299">
    <property type="entry name" value="Bac_DnaA_C"/>
    <property type="match status" value="1"/>
</dbReference>
<name>A0ABQ1XP39_9PROT</name>
<feature type="binding site" evidence="8">
    <location>
        <position position="200"/>
    </location>
    <ligand>
        <name>ATP</name>
        <dbReference type="ChEBI" id="CHEBI:30616"/>
    </ligand>
</feature>
<feature type="domain" description="AAA+ ATPase" evidence="12">
    <location>
        <begin position="189"/>
        <end position="325"/>
    </location>
</feature>
<evidence type="ECO:0000313" key="14">
    <source>
        <dbReference type="EMBL" id="GGG99165.1"/>
    </source>
</evidence>
<evidence type="ECO:0000256" key="5">
    <source>
        <dbReference type="ARBA" id="ARBA00022840"/>
    </source>
</evidence>
<dbReference type="SUPFAM" id="SSF48295">
    <property type="entry name" value="TrpR-like"/>
    <property type="match status" value="1"/>
</dbReference>
<keyword evidence="4 8" id="KW-0547">Nucleotide-binding</keyword>